<name>A0ABV4CZY6_9LACT</name>
<evidence type="ECO:0000256" key="1">
    <source>
        <dbReference type="SAM" id="MobiDB-lite"/>
    </source>
</evidence>
<organism evidence="3 4">
    <name type="scientific">Lactococcus ileimucosae</name>
    <dbReference type="NCBI Taxonomy" id="2941329"/>
    <lineage>
        <taxon>Bacteria</taxon>
        <taxon>Bacillati</taxon>
        <taxon>Bacillota</taxon>
        <taxon>Bacilli</taxon>
        <taxon>Lactobacillales</taxon>
        <taxon>Streptococcaceae</taxon>
        <taxon>Lactococcus</taxon>
    </lineage>
</organism>
<dbReference type="RefSeq" id="WP_369947727.1">
    <property type="nucleotide sequence ID" value="NZ_JBCLSH010000002.1"/>
</dbReference>
<dbReference type="PANTHER" id="PTHR34385">
    <property type="entry name" value="D-ALANYL-D-ALANINE CARBOXYPEPTIDASE"/>
    <property type="match status" value="1"/>
</dbReference>
<dbReference type="InterPro" id="IPR003709">
    <property type="entry name" value="VanY-like_core_dom"/>
</dbReference>
<gene>
    <name evidence="3" type="ORF">AALA52_01135</name>
</gene>
<protein>
    <submittedName>
        <fullName evidence="3">M15 family metallopeptidase</fullName>
    </submittedName>
</protein>
<feature type="region of interest" description="Disordered" evidence="1">
    <location>
        <begin position="42"/>
        <end position="65"/>
    </location>
</feature>
<dbReference type="PANTHER" id="PTHR34385:SF1">
    <property type="entry name" value="PEPTIDOGLYCAN L-ALANYL-D-GLUTAMATE ENDOPEPTIDASE CWLK"/>
    <property type="match status" value="1"/>
</dbReference>
<accession>A0ABV4CZY6</accession>
<comment type="caution">
    <text evidence="3">The sequence shown here is derived from an EMBL/GenBank/DDBJ whole genome shotgun (WGS) entry which is preliminary data.</text>
</comment>
<dbReference type="Proteomes" id="UP001565283">
    <property type="component" value="Unassembled WGS sequence"/>
</dbReference>
<feature type="region of interest" description="Disordered" evidence="1">
    <location>
        <begin position="150"/>
        <end position="178"/>
    </location>
</feature>
<feature type="compositionally biased region" description="Polar residues" evidence="1">
    <location>
        <begin position="166"/>
        <end position="178"/>
    </location>
</feature>
<dbReference type="InterPro" id="IPR052179">
    <property type="entry name" value="DD-CPase-like"/>
</dbReference>
<feature type="compositionally biased region" description="Polar residues" evidence="1">
    <location>
        <begin position="150"/>
        <end position="159"/>
    </location>
</feature>
<proteinExistence type="predicted"/>
<dbReference type="Pfam" id="PF02557">
    <property type="entry name" value="VanY"/>
    <property type="match status" value="1"/>
</dbReference>
<keyword evidence="4" id="KW-1185">Reference proteome</keyword>
<dbReference type="SUPFAM" id="SSF55166">
    <property type="entry name" value="Hedgehog/DD-peptidase"/>
    <property type="match status" value="1"/>
</dbReference>
<dbReference type="CDD" id="cd14852">
    <property type="entry name" value="LD-carboxypeptidase"/>
    <property type="match status" value="1"/>
</dbReference>
<evidence type="ECO:0000259" key="2">
    <source>
        <dbReference type="Pfam" id="PF02557"/>
    </source>
</evidence>
<feature type="domain" description="D-alanyl-D-alanine carboxypeptidase-like core" evidence="2">
    <location>
        <begin position="97"/>
        <end position="238"/>
    </location>
</feature>
<sequence length="261" mass="28936">MQRQTKTRKLKKGRVLGGLFVVLTFIFLCVLAVSKLKPQGTKEATSSNKTALSSPKSENEKSDLPEAHQSDWNLILVNRAHPKEELFPHLTTVGGVQVDSRIAEELEKFLAAAQAIDPSEHLISAYRSVAYQEQLFNSYVEREMAGAAGSLNNTGQPISQEEAENNVKTYSQPAGSSEHQTGLAVDISTVDALNQSPKDVVAELRKIAPNYGFILRFPEGGKSSTGVDYEDWHFRYVGIDNAKYMAKHKLTLEEYLKLLPQ</sequence>
<dbReference type="Gene3D" id="3.30.1380.10">
    <property type="match status" value="1"/>
</dbReference>
<feature type="compositionally biased region" description="Polar residues" evidence="1">
    <location>
        <begin position="42"/>
        <end position="56"/>
    </location>
</feature>
<dbReference type="InterPro" id="IPR058193">
    <property type="entry name" value="VanY/YodJ_core_dom"/>
</dbReference>
<dbReference type="InterPro" id="IPR009045">
    <property type="entry name" value="Zn_M74/Hedgehog-like"/>
</dbReference>
<evidence type="ECO:0000313" key="3">
    <source>
        <dbReference type="EMBL" id="MEY8442875.1"/>
    </source>
</evidence>
<dbReference type="EMBL" id="JBCLSH010000002">
    <property type="protein sequence ID" value="MEY8442875.1"/>
    <property type="molecule type" value="Genomic_DNA"/>
</dbReference>
<reference evidence="3 4" key="1">
    <citation type="submission" date="2024-03" db="EMBL/GenBank/DDBJ databases">
        <title>Mouse gut bacterial collection (mGBC) of GemPharmatech.</title>
        <authorList>
            <person name="He Y."/>
            <person name="Dong L."/>
            <person name="Wu D."/>
            <person name="Gao X."/>
            <person name="Lin Z."/>
        </authorList>
    </citation>
    <scope>NUCLEOTIDE SEQUENCE [LARGE SCALE GENOMIC DNA]</scope>
    <source>
        <strain evidence="3 4">61-15</strain>
    </source>
</reference>
<evidence type="ECO:0000313" key="4">
    <source>
        <dbReference type="Proteomes" id="UP001565283"/>
    </source>
</evidence>